<dbReference type="Proteomes" id="UP000261875">
    <property type="component" value="Chromosome"/>
</dbReference>
<gene>
    <name evidence="3" type="ORF">CCS41_01740</name>
</gene>
<evidence type="ECO:0000259" key="2">
    <source>
        <dbReference type="PROSITE" id="PS50943"/>
    </source>
</evidence>
<dbReference type="Gene3D" id="1.10.260.40">
    <property type="entry name" value="lambda repressor-like DNA-binding domains"/>
    <property type="match status" value="1"/>
</dbReference>
<dbReference type="GO" id="GO:0003700">
    <property type="term" value="F:DNA-binding transcription factor activity"/>
    <property type="evidence" value="ECO:0007669"/>
    <property type="project" value="TreeGrafter"/>
</dbReference>
<evidence type="ECO:0000313" key="3">
    <source>
        <dbReference type="EMBL" id="AWK13509.1"/>
    </source>
</evidence>
<dbReference type="PANTHER" id="PTHR46797:SF1">
    <property type="entry name" value="METHYLPHOSPHONATE SYNTHASE"/>
    <property type="match status" value="1"/>
</dbReference>
<protein>
    <recommendedName>
        <fullName evidence="2">HTH cro/C1-type domain-containing protein</fullName>
    </recommendedName>
</protein>
<keyword evidence="4" id="KW-1185">Reference proteome</keyword>
<dbReference type="KEGG" id="fsm:CCS41_01740"/>
<name>A0A2U8I328_9GAMM</name>
<sequence>MKNPGQRIKNRRLELKITQKELASRVGVAHVTISQWERNDTSPRGDRLLSLSEALHCEASWVLRGDVVPNTPLSATSSARDLLTPKENVLLDLFSGLPASEQEQLIAMLKEKKRHYAQLLTELLHVRDKKKA</sequence>
<dbReference type="AlphaFoldDB" id="A0A2U8I328"/>
<dbReference type="NCBIfam" id="NF007257">
    <property type="entry name" value="PRK09706.1"/>
    <property type="match status" value="1"/>
</dbReference>
<dbReference type="CDD" id="cd00093">
    <property type="entry name" value="HTH_XRE"/>
    <property type="match status" value="1"/>
</dbReference>
<dbReference type="Pfam" id="PF01381">
    <property type="entry name" value="HTH_3"/>
    <property type="match status" value="1"/>
</dbReference>
<keyword evidence="1" id="KW-0238">DNA-binding</keyword>
<reference evidence="3 4" key="1">
    <citation type="submission" date="2017-05" db="EMBL/GenBank/DDBJ databases">
        <title>Genome sequence of Candidatus Fukatsuia symbiotica and Candidatus Hamiltonella defensa from Acyrthosiphon pisum strain 5D.</title>
        <authorList>
            <person name="Patel V.A."/>
            <person name="Chevignon G."/>
            <person name="Russell J.A."/>
            <person name="Oliver K.M."/>
        </authorList>
    </citation>
    <scope>NUCLEOTIDE SEQUENCE [LARGE SCALE GENOMIC DNA]</scope>
    <source>
        <strain evidence="3 4">5D</strain>
    </source>
</reference>
<feature type="domain" description="HTH cro/C1-type" evidence="2">
    <location>
        <begin position="8"/>
        <end position="62"/>
    </location>
</feature>
<dbReference type="SMART" id="SM00530">
    <property type="entry name" value="HTH_XRE"/>
    <property type="match status" value="1"/>
</dbReference>
<dbReference type="InterPro" id="IPR010982">
    <property type="entry name" value="Lambda_DNA-bd_dom_sf"/>
</dbReference>
<dbReference type="SUPFAM" id="SSF47413">
    <property type="entry name" value="lambda repressor-like DNA-binding domains"/>
    <property type="match status" value="1"/>
</dbReference>
<evidence type="ECO:0000256" key="1">
    <source>
        <dbReference type="ARBA" id="ARBA00023125"/>
    </source>
</evidence>
<dbReference type="OrthoDB" id="9791537at2"/>
<organism evidence="3 4">
    <name type="scientific">Candidatus Fukatsuia symbiotica</name>
    <dbReference type="NCBI Taxonomy" id="1878942"/>
    <lineage>
        <taxon>Bacteria</taxon>
        <taxon>Pseudomonadati</taxon>
        <taxon>Pseudomonadota</taxon>
        <taxon>Gammaproteobacteria</taxon>
        <taxon>Enterobacterales</taxon>
        <taxon>Yersiniaceae</taxon>
        <taxon>Candidatus Fukatsuia</taxon>
    </lineage>
</organism>
<dbReference type="EMBL" id="CP021659">
    <property type="protein sequence ID" value="AWK13509.1"/>
    <property type="molecule type" value="Genomic_DNA"/>
</dbReference>
<dbReference type="InterPro" id="IPR050807">
    <property type="entry name" value="TransReg_Diox_bact_type"/>
</dbReference>
<evidence type="ECO:0000313" key="4">
    <source>
        <dbReference type="Proteomes" id="UP000261875"/>
    </source>
</evidence>
<dbReference type="PROSITE" id="PS50943">
    <property type="entry name" value="HTH_CROC1"/>
    <property type="match status" value="1"/>
</dbReference>
<dbReference type="GO" id="GO:0005829">
    <property type="term" value="C:cytosol"/>
    <property type="evidence" value="ECO:0007669"/>
    <property type="project" value="TreeGrafter"/>
</dbReference>
<dbReference type="RefSeq" id="WP_119797074.1">
    <property type="nucleotide sequence ID" value="NZ_CP021659.1"/>
</dbReference>
<proteinExistence type="predicted"/>
<dbReference type="PANTHER" id="PTHR46797">
    <property type="entry name" value="HTH-TYPE TRANSCRIPTIONAL REGULATOR"/>
    <property type="match status" value="1"/>
</dbReference>
<dbReference type="InterPro" id="IPR001387">
    <property type="entry name" value="Cro/C1-type_HTH"/>
</dbReference>
<dbReference type="GO" id="GO:0003677">
    <property type="term" value="F:DNA binding"/>
    <property type="evidence" value="ECO:0007669"/>
    <property type="project" value="UniProtKB-KW"/>
</dbReference>
<accession>A0A2U8I328</accession>